<dbReference type="Pfam" id="PF02362">
    <property type="entry name" value="B3"/>
    <property type="match status" value="1"/>
</dbReference>
<comment type="subcellular location">
    <subcellularLocation>
        <location evidence="1">Nucleus</location>
    </subcellularLocation>
</comment>
<keyword evidence="4" id="KW-0805">Transcription regulation</keyword>
<keyword evidence="6" id="KW-0804">Transcription</keyword>
<dbReference type="GO" id="GO:0003677">
    <property type="term" value="F:DNA binding"/>
    <property type="evidence" value="ECO:0007669"/>
    <property type="project" value="UniProtKB-KW"/>
</dbReference>
<dbReference type="GO" id="GO:0009873">
    <property type="term" value="P:ethylene-activated signaling pathway"/>
    <property type="evidence" value="ECO:0007669"/>
    <property type="project" value="UniProtKB-KW"/>
</dbReference>
<dbReference type="InterPro" id="IPR036955">
    <property type="entry name" value="AP2/ERF_dom_sf"/>
</dbReference>
<dbReference type="Gene3D" id="3.30.730.10">
    <property type="entry name" value="AP2/ERF domain"/>
    <property type="match status" value="1"/>
</dbReference>
<dbReference type="GO" id="GO:0005634">
    <property type="term" value="C:nucleus"/>
    <property type="evidence" value="ECO:0007669"/>
    <property type="project" value="UniProtKB-SubCell"/>
</dbReference>
<dbReference type="EMBL" id="BPVZ01000015">
    <property type="protein sequence ID" value="GKV00302.1"/>
    <property type="molecule type" value="Genomic_DNA"/>
</dbReference>
<organism evidence="10 11">
    <name type="scientific">Rubroshorea leprosula</name>
    <dbReference type="NCBI Taxonomy" id="152421"/>
    <lineage>
        <taxon>Eukaryota</taxon>
        <taxon>Viridiplantae</taxon>
        <taxon>Streptophyta</taxon>
        <taxon>Embryophyta</taxon>
        <taxon>Tracheophyta</taxon>
        <taxon>Spermatophyta</taxon>
        <taxon>Magnoliopsida</taxon>
        <taxon>eudicotyledons</taxon>
        <taxon>Gunneridae</taxon>
        <taxon>Pentapetalae</taxon>
        <taxon>rosids</taxon>
        <taxon>malvids</taxon>
        <taxon>Malvales</taxon>
        <taxon>Dipterocarpaceae</taxon>
        <taxon>Rubroshorea</taxon>
    </lineage>
</organism>
<comment type="similarity">
    <text evidence="2">Belongs to the AP2/ERF transcription factor family. RAV subfamily.</text>
</comment>
<evidence type="ECO:0000259" key="8">
    <source>
        <dbReference type="PROSITE" id="PS50863"/>
    </source>
</evidence>
<feature type="domain" description="AP2/ERF" evidence="9">
    <location>
        <begin position="14"/>
        <end position="69"/>
    </location>
</feature>
<evidence type="ECO:0000259" key="9">
    <source>
        <dbReference type="PROSITE" id="PS51032"/>
    </source>
</evidence>
<dbReference type="FunFam" id="3.30.730.10:FF:000008">
    <property type="entry name" value="AP2 domain-containing protein RAP2.8"/>
    <property type="match status" value="1"/>
</dbReference>
<dbReference type="SMART" id="SM01019">
    <property type="entry name" value="B3"/>
    <property type="match status" value="1"/>
</dbReference>
<evidence type="ECO:0000256" key="4">
    <source>
        <dbReference type="ARBA" id="ARBA00023015"/>
    </source>
</evidence>
<dbReference type="CDD" id="cd10017">
    <property type="entry name" value="B3_DNA"/>
    <property type="match status" value="1"/>
</dbReference>
<gene>
    <name evidence="10" type="ORF">SLEP1_g13016</name>
</gene>
<dbReference type="InterPro" id="IPR015300">
    <property type="entry name" value="DNA-bd_pseudobarrel_sf"/>
</dbReference>
<dbReference type="SUPFAM" id="SSF54171">
    <property type="entry name" value="DNA-binding domain"/>
    <property type="match status" value="1"/>
</dbReference>
<dbReference type="PROSITE" id="PS51032">
    <property type="entry name" value="AP2_ERF"/>
    <property type="match status" value="1"/>
</dbReference>
<dbReference type="PANTHER" id="PTHR31140:SF58">
    <property type="entry name" value="DNA-BINDING PROTEIN RAV1"/>
    <property type="match status" value="1"/>
</dbReference>
<evidence type="ECO:0000313" key="10">
    <source>
        <dbReference type="EMBL" id="GKV00302.1"/>
    </source>
</evidence>
<dbReference type="SMART" id="SM00380">
    <property type="entry name" value="AP2"/>
    <property type="match status" value="1"/>
</dbReference>
<evidence type="ECO:0000256" key="5">
    <source>
        <dbReference type="ARBA" id="ARBA00023125"/>
    </source>
</evidence>
<dbReference type="PANTHER" id="PTHR31140">
    <property type="entry name" value="B3 DOMAIN-CONTAINING TRANSCRIPTION FACTOR ABI3"/>
    <property type="match status" value="1"/>
</dbReference>
<keyword evidence="7" id="KW-0539">Nucleus</keyword>
<dbReference type="InterPro" id="IPR001471">
    <property type="entry name" value="AP2/ERF_dom"/>
</dbReference>
<keyword evidence="3" id="KW-0936">Ethylene signaling pathway</keyword>
<dbReference type="InterPro" id="IPR016177">
    <property type="entry name" value="DNA-bd_dom_sf"/>
</dbReference>
<keyword evidence="11" id="KW-1185">Reference proteome</keyword>
<dbReference type="AlphaFoldDB" id="A0AAV5IEF2"/>
<dbReference type="InterPro" id="IPR003340">
    <property type="entry name" value="B3_DNA-bd"/>
</dbReference>
<dbReference type="GO" id="GO:0003700">
    <property type="term" value="F:DNA-binding transcription factor activity"/>
    <property type="evidence" value="ECO:0007669"/>
    <property type="project" value="InterPro"/>
</dbReference>
<dbReference type="InterPro" id="IPR044800">
    <property type="entry name" value="LEC2-like"/>
</dbReference>
<evidence type="ECO:0000256" key="6">
    <source>
        <dbReference type="ARBA" id="ARBA00023163"/>
    </source>
</evidence>
<evidence type="ECO:0000256" key="1">
    <source>
        <dbReference type="ARBA" id="ARBA00004123"/>
    </source>
</evidence>
<name>A0AAV5IEF2_9ROSI</name>
<evidence type="ECO:0000256" key="3">
    <source>
        <dbReference type="ARBA" id="ARBA00022745"/>
    </source>
</evidence>
<dbReference type="PROSITE" id="PS50863">
    <property type="entry name" value="B3"/>
    <property type="match status" value="1"/>
</dbReference>
<dbReference type="Proteomes" id="UP001054252">
    <property type="component" value="Unassembled WGS sequence"/>
</dbReference>
<comment type="caution">
    <text evidence="10">The sequence shown here is derived from an EMBL/GenBank/DDBJ whole genome shotgun (WGS) entry which is preliminary data.</text>
</comment>
<dbReference type="Pfam" id="PF00847">
    <property type="entry name" value="AP2"/>
    <property type="match status" value="1"/>
</dbReference>
<dbReference type="CDD" id="cd00018">
    <property type="entry name" value="AP2"/>
    <property type="match status" value="1"/>
</dbReference>
<accession>A0AAV5IEF2</accession>
<feature type="domain" description="TF-B3" evidence="8">
    <location>
        <begin position="124"/>
        <end position="230"/>
    </location>
</feature>
<dbReference type="PRINTS" id="PR00367">
    <property type="entry name" value="ETHRSPELEMNT"/>
</dbReference>
<evidence type="ECO:0000256" key="7">
    <source>
        <dbReference type="ARBA" id="ARBA00023242"/>
    </source>
</evidence>
<evidence type="ECO:0000256" key="2">
    <source>
        <dbReference type="ARBA" id="ARBA00009089"/>
    </source>
</evidence>
<proteinExistence type="inferred from homology"/>
<sequence length="302" mass="34371">MEEEMVNPARQSSKYKGVMQKPNGNWGAQIYDHNQRIWLGTFQSELEAALAYDSASLKLRWGGAHRNLPWTSKTTEEVKFQSLHSAEEVLKMIREGSYLSKFLGHARSCHPGHGVEVVMWRELFHKELTSSDVGALNRFVIPKRHATKYFPDIHGRGGSVELVFRDGAMRVWKFRYCYWDSSGSYVLTKGWKKFVREEGLKEKDAVAFLECDCRIKGKEEVQRICIIHVKRARTSGPSDGKSSTIVEGEDAMGVDLDLRLGHNTNDGEEKVMEAKPVHHADTVADFKLFGKQIFCSDQLNFA</sequence>
<keyword evidence="5" id="KW-0238">DNA-binding</keyword>
<reference evidence="10 11" key="1">
    <citation type="journal article" date="2021" name="Commun. Biol.">
        <title>The genome of Shorea leprosula (Dipterocarpaceae) highlights the ecological relevance of drought in aseasonal tropical rainforests.</title>
        <authorList>
            <person name="Ng K.K.S."/>
            <person name="Kobayashi M.J."/>
            <person name="Fawcett J.A."/>
            <person name="Hatakeyama M."/>
            <person name="Paape T."/>
            <person name="Ng C.H."/>
            <person name="Ang C.C."/>
            <person name="Tnah L.H."/>
            <person name="Lee C.T."/>
            <person name="Nishiyama T."/>
            <person name="Sese J."/>
            <person name="O'Brien M.J."/>
            <person name="Copetti D."/>
            <person name="Mohd Noor M.I."/>
            <person name="Ong R.C."/>
            <person name="Putra M."/>
            <person name="Sireger I.Z."/>
            <person name="Indrioko S."/>
            <person name="Kosugi Y."/>
            <person name="Izuno A."/>
            <person name="Isagi Y."/>
            <person name="Lee S.L."/>
            <person name="Shimizu K.K."/>
        </authorList>
    </citation>
    <scope>NUCLEOTIDE SEQUENCE [LARGE SCALE GENOMIC DNA]</scope>
    <source>
        <strain evidence="10">214</strain>
    </source>
</reference>
<protein>
    <submittedName>
        <fullName evidence="10">Uncharacterized protein</fullName>
    </submittedName>
</protein>
<dbReference type="Gene3D" id="2.40.330.10">
    <property type="entry name" value="DNA-binding pseudobarrel domain"/>
    <property type="match status" value="1"/>
</dbReference>
<evidence type="ECO:0000313" key="11">
    <source>
        <dbReference type="Proteomes" id="UP001054252"/>
    </source>
</evidence>
<dbReference type="SUPFAM" id="SSF101936">
    <property type="entry name" value="DNA-binding pseudobarrel domain"/>
    <property type="match status" value="1"/>
</dbReference>